<organism evidence="4 5">
    <name type="scientific">Candidatus Onthocola gallistercoris</name>
    <dbReference type="NCBI Taxonomy" id="2840876"/>
    <lineage>
        <taxon>Bacteria</taxon>
        <taxon>Bacillati</taxon>
        <taxon>Bacillota</taxon>
        <taxon>Bacilli</taxon>
        <taxon>Candidatus Onthocola</taxon>
    </lineage>
</organism>
<evidence type="ECO:0000256" key="2">
    <source>
        <dbReference type="ARBA" id="ARBA00023315"/>
    </source>
</evidence>
<dbReference type="GO" id="GO:0008080">
    <property type="term" value="F:N-acetyltransferase activity"/>
    <property type="evidence" value="ECO:0007669"/>
    <property type="project" value="UniProtKB-ARBA"/>
</dbReference>
<accession>A0A9D1HG14</accession>
<gene>
    <name evidence="4" type="ORF">IAB63_03200</name>
</gene>
<protein>
    <submittedName>
        <fullName evidence="4">GNAT family N-acetyltransferase</fullName>
    </submittedName>
</protein>
<dbReference type="PANTHER" id="PTHR10908:SF0">
    <property type="entry name" value="SEROTONIN N-ACETYLTRANSFERASE"/>
    <property type="match status" value="1"/>
</dbReference>
<dbReference type="Gene3D" id="3.40.630.30">
    <property type="match status" value="1"/>
</dbReference>
<keyword evidence="2" id="KW-0012">Acyltransferase</keyword>
<name>A0A9D1HG14_9FIRM</name>
<feature type="domain" description="N-acetyltransferase" evidence="3">
    <location>
        <begin position="96"/>
        <end position="258"/>
    </location>
</feature>
<dbReference type="CDD" id="cd04301">
    <property type="entry name" value="NAT_SF"/>
    <property type="match status" value="1"/>
</dbReference>
<reference evidence="4" key="2">
    <citation type="journal article" date="2021" name="PeerJ">
        <title>Extensive microbial diversity within the chicken gut microbiome revealed by metagenomics and culture.</title>
        <authorList>
            <person name="Gilroy R."/>
            <person name="Ravi A."/>
            <person name="Getino M."/>
            <person name="Pursley I."/>
            <person name="Horton D.L."/>
            <person name="Alikhan N.F."/>
            <person name="Baker D."/>
            <person name="Gharbi K."/>
            <person name="Hall N."/>
            <person name="Watson M."/>
            <person name="Adriaenssens E.M."/>
            <person name="Foster-Nyarko E."/>
            <person name="Jarju S."/>
            <person name="Secka A."/>
            <person name="Antonio M."/>
            <person name="Oren A."/>
            <person name="Chaudhuri R.R."/>
            <person name="La Ragione R."/>
            <person name="Hildebrand F."/>
            <person name="Pallen M.J."/>
        </authorList>
    </citation>
    <scope>NUCLEOTIDE SEQUENCE</scope>
    <source>
        <strain evidence="4">CHK187-14744</strain>
    </source>
</reference>
<dbReference type="PROSITE" id="PS51186">
    <property type="entry name" value="GNAT"/>
    <property type="match status" value="1"/>
</dbReference>
<dbReference type="PANTHER" id="PTHR10908">
    <property type="entry name" value="SEROTONIN N-ACETYLTRANSFERASE"/>
    <property type="match status" value="1"/>
</dbReference>
<keyword evidence="1" id="KW-0808">Transferase</keyword>
<dbReference type="Pfam" id="PF20008">
    <property type="entry name" value="DUF6429"/>
    <property type="match status" value="1"/>
</dbReference>
<evidence type="ECO:0000313" key="5">
    <source>
        <dbReference type="Proteomes" id="UP000824164"/>
    </source>
</evidence>
<dbReference type="InterPro" id="IPR000182">
    <property type="entry name" value="GNAT_dom"/>
</dbReference>
<dbReference type="EMBL" id="DVLT01000022">
    <property type="protein sequence ID" value="HIU02244.1"/>
    <property type="molecule type" value="Genomic_DNA"/>
</dbReference>
<dbReference type="InterPro" id="IPR051635">
    <property type="entry name" value="SNAT-like"/>
</dbReference>
<evidence type="ECO:0000313" key="4">
    <source>
        <dbReference type="EMBL" id="HIU02244.1"/>
    </source>
</evidence>
<dbReference type="Proteomes" id="UP000824164">
    <property type="component" value="Unassembled WGS sequence"/>
</dbReference>
<evidence type="ECO:0000259" key="3">
    <source>
        <dbReference type="PROSITE" id="PS51186"/>
    </source>
</evidence>
<comment type="caution">
    <text evidence="4">The sequence shown here is derived from an EMBL/GenBank/DDBJ whole genome shotgun (WGS) entry which is preliminary data.</text>
</comment>
<dbReference type="AlphaFoldDB" id="A0A9D1HG14"/>
<proteinExistence type="predicted"/>
<dbReference type="Pfam" id="PF00583">
    <property type="entry name" value="Acetyltransf_1"/>
    <property type="match status" value="1"/>
</dbReference>
<evidence type="ECO:0000256" key="1">
    <source>
        <dbReference type="ARBA" id="ARBA00022679"/>
    </source>
</evidence>
<dbReference type="SUPFAM" id="SSF55729">
    <property type="entry name" value="Acyl-CoA N-acyltransferases (Nat)"/>
    <property type="match status" value="1"/>
</dbReference>
<dbReference type="InterPro" id="IPR045489">
    <property type="entry name" value="DUF6429"/>
</dbReference>
<reference evidence="4" key="1">
    <citation type="submission" date="2020-10" db="EMBL/GenBank/DDBJ databases">
        <authorList>
            <person name="Gilroy R."/>
        </authorList>
    </citation>
    <scope>NUCLEOTIDE SEQUENCE</scope>
    <source>
        <strain evidence="4">CHK187-14744</strain>
    </source>
</reference>
<dbReference type="InterPro" id="IPR016181">
    <property type="entry name" value="Acyl_CoA_acyltransferase"/>
</dbReference>
<sequence length="259" mass="30707">MDDKKSYEQALEELSLMLMYLTRKQDNNEFFPFKELSWKGYDFDTMDRLEQKELLWQPRSRRGYEKYLYLTEAGRKKARELLQDYGFSDKAQNERFEFRNIRPDEAKEAARVEKICFPPNEACTESIMKERAAVAADTFLVAWDRQEERIAGFLNGLATDEDTLRDEFFKDVCLHDPEGKNIMILGLDVLPEYRGKGLAKALMFEYLRREWDRGRKMIILTCLEEKVAMYEKMGFINRGLSKSCWGGEQWYEMSCVLNM</sequence>